<evidence type="ECO:0000256" key="4">
    <source>
        <dbReference type="SAM" id="MobiDB-lite"/>
    </source>
</evidence>
<dbReference type="CDD" id="cd02002">
    <property type="entry name" value="TPP_BFDC"/>
    <property type="match status" value="1"/>
</dbReference>
<dbReference type="InterPro" id="IPR045229">
    <property type="entry name" value="TPP_enz"/>
</dbReference>
<dbReference type="GO" id="GO:0050695">
    <property type="term" value="F:benzoylformate decarboxylase activity"/>
    <property type="evidence" value="ECO:0007669"/>
    <property type="project" value="UniProtKB-EC"/>
</dbReference>
<dbReference type="CDD" id="cd07035">
    <property type="entry name" value="TPP_PYR_POX_like"/>
    <property type="match status" value="1"/>
</dbReference>
<dbReference type="InterPro" id="IPR000399">
    <property type="entry name" value="TPP-bd_CS"/>
</dbReference>
<accession>K0JWF6</accession>
<feature type="domain" description="Thiamine pyrophosphate enzyme TPP-binding" evidence="6">
    <location>
        <begin position="390"/>
        <end position="530"/>
    </location>
</feature>
<feature type="compositionally biased region" description="Pro residues" evidence="4">
    <location>
        <begin position="338"/>
        <end position="357"/>
    </location>
</feature>
<dbReference type="Pfam" id="PF02776">
    <property type="entry name" value="TPP_enzyme_N"/>
    <property type="match status" value="1"/>
</dbReference>
<dbReference type="PANTHER" id="PTHR18968:SF133">
    <property type="entry name" value="BENZOYLFORMATE DECARBOXYLASE"/>
    <property type="match status" value="1"/>
</dbReference>
<dbReference type="Gene3D" id="3.40.50.970">
    <property type="match status" value="2"/>
</dbReference>
<feature type="domain" description="Thiamine pyrophosphate enzyme central" evidence="5">
    <location>
        <begin position="194"/>
        <end position="329"/>
    </location>
</feature>
<dbReference type="SUPFAM" id="SSF52518">
    <property type="entry name" value="Thiamin diphosphate-binding fold (THDP-binding)"/>
    <property type="match status" value="2"/>
</dbReference>
<comment type="similarity">
    <text evidence="1 3">Belongs to the TPP enzyme family.</text>
</comment>
<dbReference type="InterPro" id="IPR011766">
    <property type="entry name" value="TPP_enzyme_TPP-bd"/>
</dbReference>
<dbReference type="InterPro" id="IPR012001">
    <property type="entry name" value="Thiamin_PyroP_enz_TPP-bd_dom"/>
</dbReference>
<dbReference type="InterPro" id="IPR012000">
    <property type="entry name" value="Thiamin_PyroP_enz_cen_dom"/>
</dbReference>
<feature type="domain" description="Thiamine pyrophosphate enzyme N-terminal TPP-binding" evidence="7">
    <location>
        <begin position="4"/>
        <end position="103"/>
    </location>
</feature>
<dbReference type="GO" id="GO:0050660">
    <property type="term" value="F:flavin adenine dinucleotide binding"/>
    <property type="evidence" value="ECO:0007669"/>
    <property type="project" value="TreeGrafter"/>
</dbReference>
<evidence type="ECO:0000256" key="3">
    <source>
        <dbReference type="RuleBase" id="RU362132"/>
    </source>
</evidence>
<dbReference type="Pfam" id="PF00205">
    <property type="entry name" value="TPP_enzyme_M"/>
    <property type="match status" value="1"/>
</dbReference>
<dbReference type="RefSeq" id="WP_015102262.1">
    <property type="nucleotide sequence ID" value="NC_019673.1"/>
</dbReference>
<sequence length="538" mass="56413">MVAVREVVFDLFRSQGMDTIFGNPGSTELTMLRDYPDDFRYVLGLEESAVVGLADGYAQATGRTAVVNLHTAAGVGNAMGALLNARANRTPLLVIAGQQVRAMMTVGALLTNTDPTVLPRPAVKWAFEPPRAQDVPLALMRALHLARAEPRGPVFVSLPLDDLDADLTAQEADDAQALARRTVITAAGTDEHAIRSLATKLAAARNPVMITGAGVDLGGAWADAVEVADQYGLPVWATPFEGRCGFPEDHPHFRGFLPPAIGPVAEALAGHDLVLVAGGPVFRYYHDLPGPYLPPDCEVVLLTADLDHAARAPVGRAIVADLRHSLRALRAAARTGPPTRPRTLPTPRPLPPTPPSASPMSVDTLFATLARTAPPDTLWINESLSNLAAFHDHIRISQPNSYWFTAGGGLGFGLPAAVGARLGAPTRPVVAVIGDGSMHYSITALWTAAEYAVPVTVVVVTNKEYGILKSVADTTGVDKVPGLDLHGIDIRAIAGGYGLRSHLATDPTDLADLVAAATAPGADAPTLIEVPVAPAADQ</sequence>
<dbReference type="Gene3D" id="3.40.50.1220">
    <property type="entry name" value="TPP-binding domain"/>
    <property type="match status" value="1"/>
</dbReference>
<gene>
    <name evidence="8" type="primary">mdlC</name>
    <name evidence="8" type="ordered locus">BN6_48780</name>
</gene>
<dbReference type="HOGENOM" id="CLU_013748_3_1_11"/>
<dbReference type="PROSITE" id="PS00187">
    <property type="entry name" value="TPP_ENZYMES"/>
    <property type="match status" value="1"/>
</dbReference>
<dbReference type="AlphaFoldDB" id="K0JWF6"/>
<evidence type="ECO:0000313" key="8">
    <source>
        <dbReference type="EMBL" id="CCH32150.1"/>
    </source>
</evidence>
<dbReference type="GO" id="GO:0000287">
    <property type="term" value="F:magnesium ion binding"/>
    <property type="evidence" value="ECO:0007669"/>
    <property type="project" value="InterPro"/>
</dbReference>
<dbReference type="InterPro" id="IPR029035">
    <property type="entry name" value="DHS-like_NAD/FAD-binding_dom"/>
</dbReference>
<dbReference type="GO" id="GO:0003984">
    <property type="term" value="F:acetolactate synthase activity"/>
    <property type="evidence" value="ECO:0007669"/>
    <property type="project" value="TreeGrafter"/>
</dbReference>
<evidence type="ECO:0000256" key="1">
    <source>
        <dbReference type="ARBA" id="ARBA00007812"/>
    </source>
</evidence>
<dbReference type="eggNOG" id="COG0028">
    <property type="taxonomic scope" value="Bacteria"/>
</dbReference>
<keyword evidence="8" id="KW-0456">Lyase</keyword>
<proteinExistence type="inferred from homology"/>
<dbReference type="EC" id="4.1.1.7" evidence="8"/>
<dbReference type="KEGG" id="sesp:BN6_48780"/>
<reference evidence="8 9" key="1">
    <citation type="journal article" date="2012" name="BMC Genomics">
        <title>Complete genome sequence of Saccharothrix espanaensis DSM 44229T and comparison to the other completely sequenced Pseudonocardiaceae.</title>
        <authorList>
            <person name="Strobel T."/>
            <person name="Al-Dilaimi A."/>
            <person name="Blom J."/>
            <person name="Gessner A."/>
            <person name="Kalinowski J."/>
            <person name="Luzhetska M."/>
            <person name="Puhler A."/>
            <person name="Szczepanowski R."/>
            <person name="Bechthold A."/>
            <person name="Ruckert C."/>
        </authorList>
    </citation>
    <scope>NUCLEOTIDE SEQUENCE [LARGE SCALE GENOMIC DNA]</scope>
    <source>
        <strain evidence="9">ATCC 51144 / DSM 44229 / JCM 9112 / NBRC 15066 / NRRL 15764</strain>
    </source>
</reference>
<dbReference type="EMBL" id="HE804045">
    <property type="protein sequence ID" value="CCH32150.1"/>
    <property type="molecule type" value="Genomic_DNA"/>
</dbReference>
<dbReference type="Proteomes" id="UP000006281">
    <property type="component" value="Chromosome"/>
</dbReference>
<dbReference type="OrthoDB" id="2443624at2"/>
<evidence type="ECO:0000259" key="7">
    <source>
        <dbReference type="Pfam" id="PF02776"/>
    </source>
</evidence>
<evidence type="ECO:0000259" key="6">
    <source>
        <dbReference type="Pfam" id="PF02775"/>
    </source>
</evidence>
<organism evidence="8 9">
    <name type="scientific">Saccharothrix espanaensis (strain ATCC 51144 / DSM 44229 / JCM 9112 / NBRC 15066 / NRRL 15764)</name>
    <dbReference type="NCBI Taxonomy" id="1179773"/>
    <lineage>
        <taxon>Bacteria</taxon>
        <taxon>Bacillati</taxon>
        <taxon>Actinomycetota</taxon>
        <taxon>Actinomycetes</taxon>
        <taxon>Pseudonocardiales</taxon>
        <taxon>Pseudonocardiaceae</taxon>
        <taxon>Saccharothrix</taxon>
    </lineage>
</organism>
<dbReference type="BioCyc" id="SESP1179773:BN6_RS23590-MONOMER"/>
<evidence type="ECO:0000313" key="9">
    <source>
        <dbReference type="Proteomes" id="UP000006281"/>
    </source>
</evidence>
<evidence type="ECO:0000259" key="5">
    <source>
        <dbReference type="Pfam" id="PF00205"/>
    </source>
</evidence>
<dbReference type="SUPFAM" id="SSF52467">
    <property type="entry name" value="DHS-like NAD/FAD-binding domain"/>
    <property type="match status" value="1"/>
</dbReference>
<protein>
    <submittedName>
        <fullName evidence="8">Benzoylformate decarboxylase</fullName>
        <ecNumber evidence="8">4.1.1.7</ecNumber>
    </submittedName>
</protein>
<keyword evidence="9" id="KW-1185">Reference proteome</keyword>
<dbReference type="Pfam" id="PF02775">
    <property type="entry name" value="TPP_enzyme_C"/>
    <property type="match status" value="1"/>
</dbReference>
<dbReference type="InterPro" id="IPR029061">
    <property type="entry name" value="THDP-binding"/>
</dbReference>
<feature type="region of interest" description="Disordered" evidence="4">
    <location>
        <begin position="333"/>
        <end position="357"/>
    </location>
</feature>
<dbReference type="PATRIC" id="fig|1179773.3.peg.4893"/>
<name>K0JWF6_SACES</name>
<dbReference type="STRING" id="1179773.BN6_48780"/>
<dbReference type="PANTHER" id="PTHR18968">
    <property type="entry name" value="THIAMINE PYROPHOSPHATE ENZYMES"/>
    <property type="match status" value="1"/>
</dbReference>
<dbReference type="NCBIfam" id="NF005485">
    <property type="entry name" value="PRK07092.1"/>
    <property type="match status" value="1"/>
</dbReference>
<dbReference type="GO" id="GO:0030976">
    <property type="term" value="F:thiamine pyrophosphate binding"/>
    <property type="evidence" value="ECO:0007669"/>
    <property type="project" value="InterPro"/>
</dbReference>
<evidence type="ECO:0000256" key="2">
    <source>
        <dbReference type="ARBA" id="ARBA00023052"/>
    </source>
</evidence>
<keyword evidence="2 3" id="KW-0786">Thiamine pyrophosphate</keyword>